<dbReference type="KEGG" id="mob:NCTC10112_00253"/>
<dbReference type="InterPro" id="IPR032781">
    <property type="entry name" value="ABC_tran_Xtn"/>
</dbReference>
<protein>
    <submittedName>
        <fullName evidence="4">ABC transporter ATP-binding protein</fullName>
    </submittedName>
</protein>
<evidence type="ECO:0000259" key="3">
    <source>
        <dbReference type="PROSITE" id="PS50893"/>
    </source>
</evidence>
<dbReference type="GO" id="GO:0005524">
    <property type="term" value="F:ATP binding"/>
    <property type="evidence" value="ECO:0007669"/>
    <property type="project" value="UniProtKB-KW"/>
</dbReference>
<keyword evidence="5" id="KW-1185">Reference proteome</keyword>
<dbReference type="OrthoDB" id="9801441at2"/>
<dbReference type="InterPro" id="IPR027417">
    <property type="entry name" value="P-loop_NTPase"/>
</dbReference>
<dbReference type="SMART" id="SM00382">
    <property type="entry name" value="AAA"/>
    <property type="match status" value="2"/>
</dbReference>
<evidence type="ECO:0000313" key="5">
    <source>
        <dbReference type="Proteomes" id="UP000290482"/>
    </source>
</evidence>
<dbReference type="Pfam" id="PF12848">
    <property type="entry name" value="ABC_tran_Xtn"/>
    <property type="match status" value="1"/>
</dbReference>
<dbReference type="Pfam" id="PF00005">
    <property type="entry name" value="ABC_tran"/>
    <property type="match status" value="2"/>
</dbReference>
<sequence length="537" mass="61397">MLEVSNLSKVFPDKKLFTNVNLKFLPGNVYGIIGANGAGKSTFLKILSGEIEPTEGQIIKDKNARLSVLSQNQNEFDDFNVTEVVIMGNKELYGLNIEKNKIYENPNATTEDYEKASLLEQKYGEMGGWNAENDAQQLLASLGIEKEKWNLLMKELKASEKVKVLLAKALFGNPDILIMDEPTNRLDLKAIKWLENFLIDYDHIVIVVSHDSDFLDQICTHIIDIDFSEARQFVGNYSFWKSSSELLLDMKQKANLKKEEQAAKLKEFIARFSANASKSKQATSRKKLLEKIEFEDIKPSSRKYPFIKFDLNRLPGKQVLNVENLTYKNEKGETLFENVSFTLKPNDKMVIIGEDDIAKTRLLEILIGKIKPTSGKVNWGITITPNYFPMNNLEYFQNDETILEWISKWPLNNSTQETKDNSDSRMRGFLGRMLFSGDSVFKNIKVTSGGEKVRLMFSKLMLEKSNFLMLDQPLDHLDAESIDSLINGISEYKSSCIFTTYNRAMIKQCANVILEIKPKESFLFYGDLEEYEKAMGY</sequence>
<evidence type="ECO:0000256" key="2">
    <source>
        <dbReference type="ARBA" id="ARBA00022840"/>
    </source>
</evidence>
<organism evidence="4 5">
    <name type="scientific">Metamycoplasma orale</name>
    <name type="common">Mycoplasma orale</name>
    <dbReference type="NCBI Taxonomy" id="2121"/>
    <lineage>
        <taxon>Bacteria</taxon>
        <taxon>Bacillati</taxon>
        <taxon>Mycoplasmatota</taxon>
        <taxon>Mycoplasmoidales</taxon>
        <taxon>Metamycoplasmataceae</taxon>
        <taxon>Metamycoplasma</taxon>
    </lineage>
</organism>
<evidence type="ECO:0000313" key="4">
    <source>
        <dbReference type="EMBL" id="VEU55488.1"/>
    </source>
</evidence>
<evidence type="ECO:0000256" key="1">
    <source>
        <dbReference type="ARBA" id="ARBA00022741"/>
    </source>
</evidence>
<dbReference type="InterPro" id="IPR003593">
    <property type="entry name" value="AAA+_ATPase"/>
</dbReference>
<feature type="domain" description="ABC transporter" evidence="3">
    <location>
        <begin position="2"/>
        <end position="252"/>
    </location>
</feature>
<dbReference type="Gene3D" id="3.40.50.300">
    <property type="entry name" value="P-loop containing nucleotide triphosphate hydrolases"/>
    <property type="match status" value="2"/>
</dbReference>
<dbReference type="PANTHER" id="PTHR42855">
    <property type="entry name" value="ABC TRANSPORTER ATP-BINDING SUBUNIT"/>
    <property type="match status" value="1"/>
</dbReference>
<dbReference type="FunFam" id="3.40.50.300:FF:000011">
    <property type="entry name" value="Putative ABC transporter ATP-binding component"/>
    <property type="match status" value="1"/>
</dbReference>
<dbReference type="InterPro" id="IPR051309">
    <property type="entry name" value="ABCF_ATPase"/>
</dbReference>
<dbReference type="RefSeq" id="WP_022936198.1">
    <property type="nucleotide sequence ID" value="NZ_LR214940.1"/>
</dbReference>
<dbReference type="EMBL" id="LR214940">
    <property type="protein sequence ID" value="VEU55488.1"/>
    <property type="molecule type" value="Genomic_DNA"/>
</dbReference>
<dbReference type="InterPro" id="IPR003439">
    <property type="entry name" value="ABC_transporter-like_ATP-bd"/>
</dbReference>
<dbReference type="PANTHER" id="PTHR42855:SF2">
    <property type="entry name" value="DRUG RESISTANCE ABC TRANSPORTER,ATP-BINDING PROTEIN"/>
    <property type="match status" value="1"/>
</dbReference>
<name>A0A448ZW59_METOS</name>
<feature type="domain" description="ABC transporter" evidence="3">
    <location>
        <begin position="320"/>
        <end position="537"/>
    </location>
</feature>
<dbReference type="AlphaFoldDB" id="A0A448ZW59"/>
<dbReference type="CDD" id="cd03221">
    <property type="entry name" value="ABCF_EF-3"/>
    <property type="match status" value="2"/>
</dbReference>
<gene>
    <name evidence="4" type="primary">yheS</name>
    <name evidence="4" type="ORF">NCTC10112_00253</name>
</gene>
<proteinExistence type="predicted"/>
<keyword evidence="2 4" id="KW-0067">ATP-binding</keyword>
<keyword evidence="1" id="KW-0547">Nucleotide-binding</keyword>
<accession>A0A448ZW59</accession>
<dbReference type="Proteomes" id="UP000290482">
    <property type="component" value="Chromosome"/>
</dbReference>
<dbReference type="PROSITE" id="PS50893">
    <property type="entry name" value="ABC_TRANSPORTER_2"/>
    <property type="match status" value="2"/>
</dbReference>
<dbReference type="GO" id="GO:0016887">
    <property type="term" value="F:ATP hydrolysis activity"/>
    <property type="evidence" value="ECO:0007669"/>
    <property type="project" value="InterPro"/>
</dbReference>
<reference evidence="4 5" key="1">
    <citation type="submission" date="2019-01" db="EMBL/GenBank/DDBJ databases">
        <authorList>
            <consortium name="Pathogen Informatics"/>
        </authorList>
    </citation>
    <scope>NUCLEOTIDE SEQUENCE [LARGE SCALE GENOMIC DNA]</scope>
    <source>
        <strain evidence="4 5">NCTC10112</strain>
    </source>
</reference>
<dbReference type="SUPFAM" id="SSF52540">
    <property type="entry name" value="P-loop containing nucleoside triphosphate hydrolases"/>
    <property type="match status" value="2"/>
</dbReference>